<dbReference type="GeneID" id="62877289"/>
<protein>
    <submittedName>
        <fullName evidence="3">Response regulator</fullName>
    </submittedName>
</protein>
<feature type="domain" description="Response regulatory" evidence="2">
    <location>
        <begin position="13"/>
        <end position="138"/>
    </location>
</feature>
<dbReference type="InterPro" id="IPR001789">
    <property type="entry name" value="Sig_transdc_resp-reg_receiver"/>
</dbReference>
<organism evidence="3 4">
    <name type="scientific">Haloterrigena salifodinae</name>
    <dbReference type="NCBI Taxonomy" id="2675099"/>
    <lineage>
        <taxon>Archaea</taxon>
        <taxon>Methanobacteriati</taxon>
        <taxon>Methanobacteriota</taxon>
        <taxon>Stenosarchaea group</taxon>
        <taxon>Halobacteria</taxon>
        <taxon>Halobacteriales</taxon>
        <taxon>Natrialbaceae</taxon>
        <taxon>Haloterrigena</taxon>
    </lineage>
</organism>
<dbReference type="EMBL" id="CP069188">
    <property type="protein sequence ID" value="QRV15002.1"/>
    <property type="molecule type" value="Genomic_DNA"/>
</dbReference>
<dbReference type="PROSITE" id="PS50110">
    <property type="entry name" value="RESPONSE_REGULATORY"/>
    <property type="match status" value="1"/>
</dbReference>
<comment type="caution">
    <text evidence="1">Lacks conserved residue(s) required for the propagation of feature annotation.</text>
</comment>
<gene>
    <name evidence="3" type="ORF">JMJ58_19155</name>
</gene>
<dbReference type="GO" id="GO:0000160">
    <property type="term" value="P:phosphorelay signal transduction system"/>
    <property type="evidence" value="ECO:0007669"/>
    <property type="project" value="InterPro"/>
</dbReference>
<evidence type="ECO:0000313" key="4">
    <source>
        <dbReference type="Proteomes" id="UP000637819"/>
    </source>
</evidence>
<accession>A0A8T8E092</accession>
<evidence type="ECO:0000313" key="3">
    <source>
        <dbReference type="EMBL" id="QRV15002.1"/>
    </source>
</evidence>
<dbReference type="PANTHER" id="PTHR44520:SF2">
    <property type="entry name" value="RESPONSE REGULATOR RCP1"/>
    <property type="match status" value="1"/>
</dbReference>
<dbReference type="SUPFAM" id="SSF52172">
    <property type="entry name" value="CheY-like"/>
    <property type="match status" value="1"/>
</dbReference>
<dbReference type="Pfam" id="PF00072">
    <property type="entry name" value="Response_reg"/>
    <property type="match status" value="1"/>
</dbReference>
<reference evidence="3 4" key="1">
    <citation type="submission" date="2021-01" db="EMBL/GenBank/DDBJ databases">
        <title>Genome Sequence and Methylation Pattern of Haloterrigena salifodinae BOL5-1, An Extremely Halophilic Archaeon from a Bolivian Salt Mine.</title>
        <authorList>
            <person name="DasSarma P."/>
            <person name="Anton B.P."/>
            <person name="DasSarma S.L."/>
            <person name="von Ehrenheim H.A.L."/>
            <person name="Martinez F.L."/>
            <person name="Guzman D."/>
            <person name="Roberts R.J."/>
            <person name="DasSarma S."/>
        </authorList>
    </citation>
    <scope>NUCLEOTIDE SEQUENCE [LARGE SCALE GENOMIC DNA]</scope>
    <source>
        <strain evidence="3 4">BOL5-1</strain>
    </source>
</reference>
<proteinExistence type="predicted"/>
<sequence length="151" mass="16517">MASGNDSIEDVIDILLVEPNPGDTRLFTENFRDAKLMNTVHAVSNGDAALDFLHQRGEYADASPPDIILLEPQLPGTSGMDVLAELEGEPILSDIPVAVLTSSEMGEAIVQSHGLEADFYVRKPVEPADFVSFVDEIEEFWFAIVREPSET</sequence>
<dbReference type="RefSeq" id="WP_204747620.1">
    <property type="nucleotide sequence ID" value="NZ_CP069188.1"/>
</dbReference>
<dbReference type="PANTHER" id="PTHR44520">
    <property type="entry name" value="RESPONSE REGULATOR RCP1-RELATED"/>
    <property type="match status" value="1"/>
</dbReference>
<dbReference type="SMART" id="SM00448">
    <property type="entry name" value="REC"/>
    <property type="match status" value="1"/>
</dbReference>
<dbReference type="Proteomes" id="UP000637819">
    <property type="component" value="Chromosome"/>
</dbReference>
<evidence type="ECO:0000259" key="2">
    <source>
        <dbReference type="PROSITE" id="PS50110"/>
    </source>
</evidence>
<name>A0A8T8E092_9EURY</name>
<dbReference type="InterPro" id="IPR011006">
    <property type="entry name" value="CheY-like_superfamily"/>
</dbReference>
<dbReference type="CDD" id="cd17557">
    <property type="entry name" value="REC_Rcp-like"/>
    <property type="match status" value="1"/>
</dbReference>
<dbReference type="KEGG" id="hsal:JMJ58_19155"/>
<dbReference type="InterPro" id="IPR052893">
    <property type="entry name" value="TCS_response_regulator"/>
</dbReference>
<keyword evidence="4" id="KW-1185">Reference proteome</keyword>
<evidence type="ECO:0000256" key="1">
    <source>
        <dbReference type="PROSITE-ProRule" id="PRU00169"/>
    </source>
</evidence>
<dbReference type="OrthoDB" id="9652at2157"/>
<dbReference type="Gene3D" id="3.40.50.2300">
    <property type="match status" value="1"/>
</dbReference>
<dbReference type="AlphaFoldDB" id="A0A8T8E092"/>